<dbReference type="EMBL" id="KY124276">
    <property type="protein sequence ID" value="APU03040.1"/>
    <property type="molecule type" value="Genomic_DNA"/>
</dbReference>
<name>A0A1L7DS03_9CAUD</name>
<dbReference type="SUPFAM" id="SSF50249">
    <property type="entry name" value="Nucleic acid-binding proteins"/>
    <property type="match status" value="1"/>
</dbReference>
<comment type="function">
    <text evidence="1">Single-stranded DNA-binding protein that participates in viral DNA replication, formation of concatemers, recombination and repair of double-stranded breaks. Coats the lagging-strand ssDNA as the replication fork advances and stimulates the activities of viral DNA polymerase and primase/helicase. Coordinates simultaneous synthesis of leading- and lagging-strands. Together with DNA primase/helicase, promotes pairing of two homologous DNA molecules containing complementary single-stranded regions and mediates homologous DNA strand exchange. Promotes also the formation of joint molecules. Disrupts loops, hairpins and other secondary structures present on ssDNA to reduce and eliminate pausing of viral DNA polymerase at specific sites during elongation.</text>
</comment>
<dbReference type="InterPro" id="IPR049476">
    <property type="entry name" value="SBB_BPT7"/>
</dbReference>
<dbReference type="Proteomes" id="UP000221450">
    <property type="component" value="Segment"/>
</dbReference>
<dbReference type="GO" id="GO:0006310">
    <property type="term" value="P:DNA recombination"/>
    <property type="evidence" value="ECO:0007669"/>
    <property type="project" value="UniProtKB-UniRule"/>
</dbReference>
<keyword evidence="1" id="KW-0235">DNA replication</keyword>
<dbReference type="Pfam" id="PF21265">
    <property type="entry name" value="SBB_T7"/>
    <property type="match status" value="1"/>
</dbReference>
<keyword evidence="1" id="KW-1194">Viral DNA replication</keyword>
<dbReference type="GO" id="GO:0039693">
    <property type="term" value="P:viral DNA genome replication"/>
    <property type="evidence" value="ECO:0007669"/>
    <property type="project" value="UniProtKB-UniRule"/>
</dbReference>
<dbReference type="InterPro" id="IPR016411">
    <property type="entry name" value="SSB_T7"/>
</dbReference>
<comment type="similarity">
    <text evidence="1">Belongs to the Teseptimavirus single-stranded DNA-binding protein family.</text>
</comment>
<dbReference type="HAMAP" id="MF_04153">
    <property type="entry name" value="SSB_T7"/>
    <property type="match status" value="1"/>
</dbReference>
<keyword evidence="1" id="KW-0227">DNA damage</keyword>
<dbReference type="PIRSF" id="PIRSF004311">
    <property type="entry name" value="Helix_destablz_SSB_T7"/>
    <property type="match status" value="1"/>
</dbReference>
<evidence type="ECO:0000256" key="2">
    <source>
        <dbReference type="SAM" id="MobiDB-lite"/>
    </source>
</evidence>
<dbReference type="GO" id="GO:0006281">
    <property type="term" value="P:DNA repair"/>
    <property type="evidence" value="ECO:0007669"/>
    <property type="project" value="UniProtKB-UniRule"/>
</dbReference>
<comment type="subunit">
    <text evidence="1">Homodimer. Interacts (via C-terminus) with the viral DNA polymerase. Interacts with the viral helicase/primase. Part of the replicase complex that includes the DNA polymerase, the primase/helicase and the single-stranded DNA binding protein.</text>
</comment>
<gene>
    <name evidence="4" type="ORF">PP81_gp20</name>
</gene>
<protein>
    <recommendedName>
        <fullName evidence="1">Single-stranded DNA-binding protein</fullName>
        <shortName evidence="1">SSB protein</shortName>
    </recommendedName>
    <alternativeName>
        <fullName evidence="1">Helix-destabilizing protein</fullName>
    </alternativeName>
</protein>
<dbReference type="InterPro" id="IPR012340">
    <property type="entry name" value="NA-bd_OB-fold"/>
</dbReference>
<evidence type="ECO:0000259" key="3">
    <source>
        <dbReference type="Pfam" id="PF21265"/>
    </source>
</evidence>
<dbReference type="Gene3D" id="2.40.50.140">
    <property type="entry name" value="Nucleic acid-binding proteins"/>
    <property type="match status" value="1"/>
</dbReference>
<evidence type="ECO:0000313" key="5">
    <source>
        <dbReference type="Proteomes" id="UP000221450"/>
    </source>
</evidence>
<reference evidence="4 5" key="1">
    <citation type="submission" date="2016-11" db="EMBL/GenBank/DDBJ databases">
        <authorList>
            <person name="Shneider M.M."/>
            <person name="Kabanova A.P."/>
            <person name="Vo T.N.H."/>
            <person name="Samarov N.I."/>
            <person name="Korzhenkov A.A."/>
            <person name="Toshchakov S.V."/>
            <person name="Miroshnikov K.K."/>
            <person name="Ignatov A.N."/>
            <person name="Kulikov E.E."/>
            <person name="Miroshnkov K.A."/>
        </authorList>
    </citation>
    <scope>NUCLEOTIDE SEQUENCE [LARGE SCALE GENOMIC DNA]</scope>
</reference>
<dbReference type="GO" id="GO:0003697">
    <property type="term" value="F:single-stranded DNA binding"/>
    <property type="evidence" value="ECO:0007669"/>
    <property type="project" value="UniProtKB-UniRule"/>
</dbReference>
<keyword evidence="1" id="KW-0234">DNA repair</keyword>
<feature type="domain" description="Single-stranded DNA-binding protein BPT7" evidence="3">
    <location>
        <begin position="14"/>
        <end position="183"/>
    </location>
</feature>
<keyword evidence="1" id="KW-0233">DNA recombination</keyword>
<organism evidence="4 5">
    <name type="scientific">Pectobacterium phage PP81</name>
    <dbReference type="NCBI Taxonomy" id="1927014"/>
    <lineage>
        <taxon>Viruses</taxon>
        <taxon>Duplodnaviria</taxon>
        <taxon>Heunggongvirae</taxon>
        <taxon>Uroviricota</taxon>
        <taxon>Caudoviricetes</taxon>
        <taxon>Autographivirales</taxon>
        <taxon>Autotranscriptaviridae</taxon>
        <taxon>Studiervirinae</taxon>
        <taxon>Pektosvirus</taxon>
        <taxon>Pektosvirus PP81</taxon>
    </lineage>
</organism>
<keyword evidence="1 4" id="KW-0238">DNA-binding</keyword>
<sequence>MAFNLKKVYTSGLGTADGYVYLNKPDYGNEEKGFGNPRGVYKVDLTLDNASPACKRMVKEIVDMHNEHYAEKLADYEANPPTVARGKKPLLPYEGDMPFIDNGDGTTTFKVKCYASFQDKKTKETKHITPTIVDANGKVMKEPPFIRSGSKLKVKYKLFPYTWNTAVGASVKIQLDSVMLVELATSGNGGDWGADEAEEGGYSQQTPEERQWSQDDGEGTSEADSGDDVDDGDF</sequence>
<evidence type="ECO:0000256" key="1">
    <source>
        <dbReference type="HAMAP-Rule" id="MF_04153"/>
    </source>
</evidence>
<evidence type="ECO:0000313" key="4">
    <source>
        <dbReference type="EMBL" id="APU03040.1"/>
    </source>
</evidence>
<feature type="region of interest" description="Disordered" evidence="2">
    <location>
        <begin position="189"/>
        <end position="234"/>
    </location>
</feature>
<comment type="domain">
    <text evidence="1">The acidic C-terminus is involved in modulating the ssDNA binding properties. It is also required for dimer formation and for interactions with the viral DNA polymerase and the helicase.</text>
</comment>
<accession>A0A1L7DS03</accession>
<proteinExistence type="inferred from homology"/>
<feature type="compositionally biased region" description="Acidic residues" evidence="2">
    <location>
        <begin position="215"/>
        <end position="234"/>
    </location>
</feature>